<dbReference type="PROSITE" id="PS51257">
    <property type="entry name" value="PROKAR_LIPOPROTEIN"/>
    <property type="match status" value="1"/>
</dbReference>
<accession>A0A1H3XFD5</accession>
<feature type="signal peptide" evidence="1">
    <location>
        <begin position="1"/>
        <end position="19"/>
    </location>
</feature>
<evidence type="ECO:0000313" key="3">
    <source>
        <dbReference type="Proteomes" id="UP000183253"/>
    </source>
</evidence>
<evidence type="ECO:0000256" key="1">
    <source>
        <dbReference type="SAM" id="SignalP"/>
    </source>
</evidence>
<protein>
    <recommendedName>
        <fullName evidence="4">Binding domain-containing protein, N-terminal</fullName>
    </recommendedName>
</protein>
<dbReference type="Gene3D" id="2.160.20.110">
    <property type="match status" value="2"/>
</dbReference>
<reference evidence="2 3" key="1">
    <citation type="submission" date="2016-10" db="EMBL/GenBank/DDBJ databases">
        <authorList>
            <person name="de Groot N.N."/>
        </authorList>
    </citation>
    <scope>NUCLEOTIDE SEQUENCE [LARGE SCALE GENOMIC DNA]</scope>
    <source>
        <strain evidence="2 3">DSM 25383</strain>
    </source>
</reference>
<dbReference type="OrthoDB" id="1004071at2"/>
<proteinExistence type="predicted"/>
<feature type="chain" id="PRO_5010353970" description="Binding domain-containing protein, N-terminal" evidence="1">
    <location>
        <begin position="20"/>
        <end position="913"/>
    </location>
</feature>
<sequence>MKPKNLFKGILALFLLLFAAVGCERDLTVDCSDAEFSVLNGDDTPVTTRQTLNFNTSASLKLQARNIASTEASVPEGWGCEVDIPKRAVTVTAPDGAYKDAALDGDIVITAKGVNGSLVRVTVPVEAVDAEVVLKCTDDLAEPVSLAYGESAELTFDARNVERIDMSDLPAGWKAVRDGFVLTITAPAADDDTAAEEGEIELTPYSRRGSKGASVIIKVAVAEAPIVLTCNEDIGDVIPFRLSDKKVFTFTASQNVVDVNVSDAPKGWTLKPDLEKLSLEISVPDQAPADLAAEGSIVLTPISNRGTEGDPVTIRVQVSITAPVLEFDVTSQYFGLGEMVTIHVAKAINVADVGLKSAPEGWTAVPDFGSQTCALTAPATVSGAASSGKFVFTATSASQETQEVEVEVKFNGLHDAGDFVKFGDAVAAGASIDDFLLGGEVNLFADADLSQAGRDVIVGAAGKPFSGIFNGNGHTITLRIAASGADAGLFHTLGAGAVVRELKLAGTITSSASDANVGGVAVYNDGAELNGIASSVAFTYNASVNGGYYGGLVAYTRQSGAKYIDCHTTGAVVTKGIKYLGGLLGAVAPDTEGTMTDCSNAGSIVLNYGALGMGGGHAAGCVGNTEKSKWTFTRVSNSGNIDYNFGKTNGAIYSIGGAFGMACGKFEECFNTGNVVDTDGADAVAGTRRIGGFAGASASGGYPIRAFSCYNTGKVVGISNYVGGFMGIAEGSKPALNAPNEFTDCYNAGDVLVVSNTTISGMFGGFLAVSYQCSNLTRCSNRGKVLGFTNRSAGGLIGAGADQLVIDQCENTGMVYIGCTVASNPKAGRPFVAGLVAIRGTNPVTIRNSKNTGAVTAMVQAAADVASAYVSEIVTVDGKPDVTVCDDATKTASAGATVTAILKDNWNSNIPGL</sequence>
<name>A0A1H3XFD5_9BACT</name>
<dbReference type="Proteomes" id="UP000183253">
    <property type="component" value="Unassembled WGS sequence"/>
</dbReference>
<dbReference type="EMBL" id="FNRI01000001">
    <property type="protein sequence ID" value="SDZ97384.1"/>
    <property type="molecule type" value="Genomic_DNA"/>
</dbReference>
<evidence type="ECO:0000313" key="2">
    <source>
        <dbReference type="EMBL" id="SDZ97384.1"/>
    </source>
</evidence>
<evidence type="ECO:0008006" key="4">
    <source>
        <dbReference type="Google" id="ProtNLM"/>
    </source>
</evidence>
<dbReference type="STRING" id="1033731.SAMN05444145_101183"/>
<gene>
    <name evidence="2" type="ORF">SAMN05444145_101183</name>
</gene>
<organism evidence="2 3">
    <name type="scientific">Alistipes timonensis JC136</name>
    <dbReference type="NCBI Taxonomy" id="1033731"/>
    <lineage>
        <taxon>Bacteria</taxon>
        <taxon>Pseudomonadati</taxon>
        <taxon>Bacteroidota</taxon>
        <taxon>Bacteroidia</taxon>
        <taxon>Bacteroidales</taxon>
        <taxon>Rikenellaceae</taxon>
        <taxon>Alistipes</taxon>
    </lineage>
</organism>
<keyword evidence="3" id="KW-1185">Reference proteome</keyword>
<dbReference type="RefSeq" id="WP_010259288.1">
    <property type="nucleotide sequence ID" value="NZ_CAEG01000001.1"/>
</dbReference>
<dbReference type="AlphaFoldDB" id="A0A1H3XFD5"/>
<keyword evidence="1" id="KW-0732">Signal</keyword>